<comment type="pathway">
    <text evidence="1 8">Amino-acid biosynthesis; L-tryptophan biosynthesis; L-tryptophan from chorismate: step 5/5.</text>
</comment>
<keyword evidence="4 8" id="KW-0822">Tryptophan biosynthesis</keyword>
<keyword evidence="6 8" id="KW-0456">Lyase</keyword>
<dbReference type="HAMAP" id="MF_00131">
    <property type="entry name" value="Trp_synth_alpha"/>
    <property type="match status" value="1"/>
</dbReference>
<comment type="catalytic activity">
    <reaction evidence="7 8">
        <text>(1S,2R)-1-C-(indol-3-yl)glycerol 3-phosphate + L-serine = D-glyceraldehyde 3-phosphate + L-tryptophan + H2O</text>
        <dbReference type="Rhea" id="RHEA:10532"/>
        <dbReference type="ChEBI" id="CHEBI:15377"/>
        <dbReference type="ChEBI" id="CHEBI:33384"/>
        <dbReference type="ChEBI" id="CHEBI:57912"/>
        <dbReference type="ChEBI" id="CHEBI:58866"/>
        <dbReference type="ChEBI" id="CHEBI:59776"/>
        <dbReference type="EC" id="4.2.1.20"/>
    </reaction>
</comment>
<dbReference type="SUPFAM" id="SSF51366">
    <property type="entry name" value="Ribulose-phoshate binding barrel"/>
    <property type="match status" value="1"/>
</dbReference>
<dbReference type="CDD" id="cd04724">
    <property type="entry name" value="Tryptophan_synthase_alpha"/>
    <property type="match status" value="1"/>
</dbReference>
<keyword evidence="3 8" id="KW-0028">Amino-acid biosynthesis</keyword>
<dbReference type="Proteomes" id="UP000481033">
    <property type="component" value="Unassembled WGS sequence"/>
</dbReference>
<organism evidence="10 11">
    <name type="scientific">Adonisia turfae CCMR0081</name>
    <dbReference type="NCBI Taxonomy" id="2292702"/>
    <lineage>
        <taxon>Bacteria</taxon>
        <taxon>Bacillati</taxon>
        <taxon>Cyanobacteriota</taxon>
        <taxon>Adonisia</taxon>
        <taxon>Adonisia turfae</taxon>
    </lineage>
</organism>
<comment type="function">
    <text evidence="8">The alpha subunit is responsible for the aldol cleavage of indoleglycerol phosphate to indole and glyceraldehyde 3-phosphate.</text>
</comment>
<dbReference type="NCBIfam" id="TIGR00262">
    <property type="entry name" value="trpA"/>
    <property type="match status" value="1"/>
</dbReference>
<feature type="active site" description="Proton acceptor" evidence="8">
    <location>
        <position position="59"/>
    </location>
</feature>
<dbReference type="GO" id="GO:0004834">
    <property type="term" value="F:tryptophan synthase activity"/>
    <property type="evidence" value="ECO:0007669"/>
    <property type="project" value="UniProtKB-UniRule"/>
</dbReference>
<comment type="caution">
    <text evidence="10">The sequence shown here is derived from an EMBL/GenBank/DDBJ whole genome shotgun (WGS) entry which is preliminary data.</text>
</comment>
<dbReference type="InterPro" id="IPR013785">
    <property type="entry name" value="Aldolase_TIM"/>
</dbReference>
<dbReference type="InterPro" id="IPR011060">
    <property type="entry name" value="RibuloseP-bd_barrel"/>
</dbReference>
<evidence type="ECO:0000313" key="10">
    <source>
        <dbReference type="EMBL" id="NEZ54381.1"/>
    </source>
</evidence>
<dbReference type="InterPro" id="IPR018204">
    <property type="entry name" value="Trp_synthase_alpha_AS"/>
</dbReference>
<evidence type="ECO:0000256" key="2">
    <source>
        <dbReference type="ARBA" id="ARBA00011270"/>
    </source>
</evidence>
<evidence type="ECO:0000256" key="6">
    <source>
        <dbReference type="ARBA" id="ARBA00023239"/>
    </source>
</evidence>
<evidence type="ECO:0000256" key="1">
    <source>
        <dbReference type="ARBA" id="ARBA00004733"/>
    </source>
</evidence>
<evidence type="ECO:0000256" key="5">
    <source>
        <dbReference type="ARBA" id="ARBA00023141"/>
    </source>
</evidence>
<sequence length="257" mass="28328">MHLEEFIRQQRQQKDILLMSHTVLGYPSWEDNRQAVAALVQAGVELIELQFPFSEPIADGPILLAANHAAIQSGTSIHDCFQFAAEVAQQYPQTRFVIMTYVNILFKYGIDDFVKTAAQGGIAGCIIPDLPPEQAEHYIHACRDQALATIFLVTPKNSQTRIHQIAHDTSGLIYCVARKGVTGRQTQFSTMVHQYLRQVRATTSLPMAVGFGIRSSDDVQKLTGQADIAVVGTHAVECLAKHGAIGLQNFIQGLRNC</sequence>
<dbReference type="AlphaFoldDB" id="A0A6M0RFH5"/>
<keyword evidence="5 8" id="KW-0057">Aromatic amino acid biosynthesis</keyword>
<accession>A0A6M0RFH5</accession>
<dbReference type="RefSeq" id="WP_163659401.1">
    <property type="nucleotide sequence ID" value="NZ_QXHD01000003.1"/>
</dbReference>
<dbReference type="PROSITE" id="PS00167">
    <property type="entry name" value="TRP_SYNTHASE_ALPHA"/>
    <property type="match status" value="1"/>
</dbReference>
<dbReference type="PANTHER" id="PTHR43406">
    <property type="entry name" value="TRYPTOPHAN SYNTHASE, ALPHA CHAIN"/>
    <property type="match status" value="1"/>
</dbReference>
<comment type="subunit">
    <text evidence="2 8">Tetramer of two alpha and two beta chains.</text>
</comment>
<dbReference type="GO" id="GO:0005829">
    <property type="term" value="C:cytosol"/>
    <property type="evidence" value="ECO:0007669"/>
    <property type="project" value="TreeGrafter"/>
</dbReference>
<dbReference type="EMBL" id="QXHD01000003">
    <property type="protein sequence ID" value="NEZ54381.1"/>
    <property type="molecule type" value="Genomic_DNA"/>
</dbReference>
<dbReference type="EC" id="4.2.1.20" evidence="8"/>
<evidence type="ECO:0000256" key="8">
    <source>
        <dbReference type="HAMAP-Rule" id="MF_00131"/>
    </source>
</evidence>
<protein>
    <recommendedName>
        <fullName evidence="8">Tryptophan synthase alpha chain</fullName>
        <ecNumber evidence="8">4.2.1.20</ecNumber>
    </recommendedName>
</protein>
<evidence type="ECO:0000256" key="4">
    <source>
        <dbReference type="ARBA" id="ARBA00022822"/>
    </source>
</evidence>
<dbReference type="PANTHER" id="PTHR43406:SF1">
    <property type="entry name" value="TRYPTOPHAN SYNTHASE ALPHA CHAIN, CHLOROPLASTIC"/>
    <property type="match status" value="1"/>
</dbReference>
<proteinExistence type="inferred from homology"/>
<evidence type="ECO:0000313" key="11">
    <source>
        <dbReference type="Proteomes" id="UP000481033"/>
    </source>
</evidence>
<evidence type="ECO:0000256" key="3">
    <source>
        <dbReference type="ARBA" id="ARBA00022605"/>
    </source>
</evidence>
<name>A0A6M0RFH5_9CYAN</name>
<evidence type="ECO:0000256" key="9">
    <source>
        <dbReference type="RuleBase" id="RU003662"/>
    </source>
</evidence>
<keyword evidence="11" id="KW-1185">Reference proteome</keyword>
<evidence type="ECO:0000256" key="7">
    <source>
        <dbReference type="ARBA" id="ARBA00049047"/>
    </source>
</evidence>
<dbReference type="Pfam" id="PF00290">
    <property type="entry name" value="Trp_syntA"/>
    <property type="match status" value="1"/>
</dbReference>
<gene>
    <name evidence="8" type="primary">trpA</name>
    <name evidence="10" type="ORF">DXZ20_01440</name>
</gene>
<dbReference type="Gene3D" id="3.20.20.70">
    <property type="entry name" value="Aldolase class I"/>
    <property type="match status" value="1"/>
</dbReference>
<reference evidence="10 11" key="1">
    <citation type="journal article" date="2020" name="Microb. Ecol.">
        <title>Ecogenomics of the Marine Benthic Filamentous Cyanobacterium Adonisia.</title>
        <authorList>
            <person name="Walter J.M."/>
            <person name="Coutinho F.H."/>
            <person name="Leomil L."/>
            <person name="Hargreaves P.I."/>
            <person name="Campeao M.E."/>
            <person name="Vieira V.V."/>
            <person name="Silva B.S."/>
            <person name="Fistarol G.O."/>
            <person name="Salomon P.S."/>
            <person name="Sawabe T."/>
            <person name="Mino S."/>
            <person name="Hosokawa M."/>
            <person name="Miyashita H."/>
            <person name="Maruyama F."/>
            <person name="van Verk M.C."/>
            <person name="Dutilh B.E."/>
            <person name="Thompson C.C."/>
            <person name="Thompson F.L."/>
        </authorList>
    </citation>
    <scope>NUCLEOTIDE SEQUENCE [LARGE SCALE GENOMIC DNA]</scope>
    <source>
        <strain evidence="10 11">CCMR0081</strain>
    </source>
</reference>
<dbReference type="UniPathway" id="UPA00035">
    <property type="reaction ID" value="UER00044"/>
</dbReference>
<feature type="active site" description="Proton acceptor" evidence="8">
    <location>
        <position position="48"/>
    </location>
</feature>
<comment type="similarity">
    <text evidence="8 9">Belongs to the TrpA family.</text>
</comment>
<dbReference type="InterPro" id="IPR002028">
    <property type="entry name" value="Trp_synthase_suA"/>
</dbReference>